<name>A0A927MKE2_9BACL</name>
<keyword evidence="10" id="KW-1185">Reference proteome</keyword>
<gene>
    <name evidence="6" type="primary">minC</name>
    <name evidence="9" type="ORF">H4683_001654</name>
</gene>
<dbReference type="HAMAP" id="MF_00267">
    <property type="entry name" value="MinC"/>
    <property type="match status" value="1"/>
</dbReference>
<dbReference type="InterPro" id="IPR016098">
    <property type="entry name" value="CAP/MinC_C"/>
</dbReference>
<evidence type="ECO:0000256" key="3">
    <source>
        <dbReference type="ARBA" id="ARBA00023210"/>
    </source>
</evidence>
<feature type="domain" description="Septum site-determining protein MinC N-terminal" evidence="8">
    <location>
        <begin position="10"/>
        <end position="83"/>
    </location>
</feature>
<dbReference type="Proteomes" id="UP000658225">
    <property type="component" value="Unassembled WGS sequence"/>
</dbReference>
<dbReference type="InterPro" id="IPR055219">
    <property type="entry name" value="MinC_N_1"/>
</dbReference>
<proteinExistence type="inferred from homology"/>
<comment type="caution">
    <text evidence="9">The sequence shown here is derived from an EMBL/GenBank/DDBJ whole genome shotgun (WGS) entry which is preliminary data.</text>
</comment>
<comment type="similarity">
    <text evidence="1 6">Belongs to the MinC family.</text>
</comment>
<dbReference type="SUPFAM" id="SSF63848">
    <property type="entry name" value="Cell-division inhibitor MinC, C-terminal domain"/>
    <property type="match status" value="1"/>
</dbReference>
<dbReference type="Gene3D" id="3.30.160.540">
    <property type="match status" value="1"/>
</dbReference>
<dbReference type="EMBL" id="JADBEL010000007">
    <property type="protein sequence ID" value="MBE1554577.1"/>
    <property type="molecule type" value="Genomic_DNA"/>
</dbReference>
<dbReference type="PANTHER" id="PTHR34108:SF1">
    <property type="entry name" value="SEPTUM SITE-DETERMINING PROTEIN MINC"/>
    <property type="match status" value="1"/>
</dbReference>
<evidence type="ECO:0000256" key="5">
    <source>
        <dbReference type="ARBA" id="ARBA00046874"/>
    </source>
</evidence>
<dbReference type="InterPro" id="IPR005526">
    <property type="entry name" value="Septum_form_inhib_MinC_C"/>
</dbReference>
<dbReference type="PANTHER" id="PTHR34108">
    <property type="entry name" value="SEPTUM SITE-DETERMINING PROTEIN MINC"/>
    <property type="match status" value="1"/>
</dbReference>
<keyword evidence="3 6" id="KW-0717">Septation</keyword>
<keyword evidence="2 6" id="KW-0132">Cell division</keyword>
<dbReference type="InterPro" id="IPR036145">
    <property type="entry name" value="MinC_C_sf"/>
</dbReference>
<sequence>MTQMTKQQYVTIKGTKEGLVLRLDHKCAYSDMIAELRRKVGEDALEGLAEVQIHTGSRYCNEEELKEIVNVIHASPNLRVSKIQSDVIMIEECNHKILEKQSETYIGIVRSGQVVKADGDLVIIGDVNPNGKVIASGSIYILGRLKGIAHAGETGNIQAVIAASWLEATHLMIADKIEMMTDELTILSEHPEMECAYVHSNGFIAIDRLQELRILRPGLSSFKGGS</sequence>
<reference evidence="9" key="1">
    <citation type="submission" date="2020-10" db="EMBL/GenBank/DDBJ databases">
        <title>Genomic Encyclopedia of Type Strains, Phase IV (KMG-IV): sequencing the most valuable type-strain genomes for metagenomic binning, comparative biology and taxonomic classification.</title>
        <authorList>
            <person name="Goeker M."/>
        </authorList>
    </citation>
    <scope>NUCLEOTIDE SEQUENCE</scope>
    <source>
        <strain evidence="9">DSM 13886</strain>
    </source>
</reference>
<dbReference type="AlphaFoldDB" id="A0A927MKE2"/>
<evidence type="ECO:0000259" key="8">
    <source>
        <dbReference type="Pfam" id="PF22642"/>
    </source>
</evidence>
<comment type="function">
    <text evidence="6">Cell division inhibitor that blocks the formation of polar Z ring septums. Rapidly oscillates between the poles of the cell to destabilize FtsZ filaments that have formed before they mature into polar Z rings. Prevents FtsZ polymerization.</text>
</comment>
<accession>A0A927MKE2</accession>
<evidence type="ECO:0000256" key="1">
    <source>
        <dbReference type="ARBA" id="ARBA00006291"/>
    </source>
</evidence>
<dbReference type="Gene3D" id="2.160.20.70">
    <property type="match status" value="1"/>
</dbReference>
<dbReference type="GO" id="GO:0000917">
    <property type="term" value="P:division septum assembly"/>
    <property type="evidence" value="ECO:0007669"/>
    <property type="project" value="UniProtKB-KW"/>
</dbReference>
<dbReference type="InterPro" id="IPR013033">
    <property type="entry name" value="MinC"/>
</dbReference>
<keyword evidence="4 6" id="KW-0131">Cell cycle</keyword>
<comment type="subunit">
    <text evidence="5 6">Interacts with MinD and FtsZ.</text>
</comment>
<evidence type="ECO:0000256" key="4">
    <source>
        <dbReference type="ARBA" id="ARBA00023306"/>
    </source>
</evidence>
<evidence type="ECO:0000313" key="10">
    <source>
        <dbReference type="Proteomes" id="UP000658225"/>
    </source>
</evidence>
<organism evidence="9 10">
    <name type="scientific">Sporosarcina limicola</name>
    <dbReference type="NCBI Taxonomy" id="34101"/>
    <lineage>
        <taxon>Bacteria</taxon>
        <taxon>Bacillati</taxon>
        <taxon>Bacillota</taxon>
        <taxon>Bacilli</taxon>
        <taxon>Bacillales</taxon>
        <taxon>Caryophanaceae</taxon>
        <taxon>Sporosarcina</taxon>
    </lineage>
</organism>
<dbReference type="Pfam" id="PF22642">
    <property type="entry name" value="MinC_N_1"/>
    <property type="match status" value="1"/>
</dbReference>
<dbReference type="GO" id="GO:1901891">
    <property type="term" value="P:regulation of cell septum assembly"/>
    <property type="evidence" value="ECO:0007669"/>
    <property type="project" value="InterPro"/>
</dbReference>
<evidence type="ECO:0000256" key="2">
    <source>
        <dbReference type="ARBA" id="ARBA00022618"/>
    </source>
</evidence>
<protein>
    <recommendedName>
        <fullName evidence="6">Probable septum site-determining protein MinC</fullName>
    </recommendedName>
</protein>
<evidence type="ECO:0000313" key="9">
    <source>
        <dbReference type="EMBL" id="MBE1554577.1"/>
    </source>
</evidence>
<feature type="domain" description="Septum formation inhibitor MinC C-terminal" evidence="7">
    <location>
        <begin position="108"/>
        <end position="202"/>
    </location>
</feature>
<evidence type="ECO:0000256" key="6">
    <source>
        <dbReference type="HAMAP-Rule" id="MF_00267"/>
    </source>
</evidence>
<dbReference type="GO" id="GO:0000902">
    <property type="term" value="P:cell morphogenesis"/>
    <property type="evidence" value="ECO:0007669"/>
    <property type="project" value="InterPro"/>
</dbReference>
<dbReference type="Pfam" id="PF03775">
    <property type="entry name" value="MinC_C"/>
    <property type="match status" value="1"/>
</dbReference>
<evidence type="ECO:0000259" key="7">
    <source>
        <dbReference type="Pfam" id="PF03775"/>
    </source>
</evidence>